<dbReference type="PANTHER" id="PTHR30157:SF0">
    <property type="entry name" value="NADPH-DEPENDENT FERRIC-CHELATE REDUCTASE"/>
    <property type="match status" value="1"/>
</dbReference>
<dbReference type="GO" id="GO:0016491">
    <property type="term" value="F:oxidoreductase activity"/>
    <property type="evidence" value="ECO:0007669"/>
    <property type="project" value="InterPro"/>
</dbReference>
<dbReference type="Gene3D" id="2.40.30.10">
    <property type="entry name" value="Translation factors"/>
    <property type="match status" value="1"/>
</dbReference>
<name>A0A7K3LRP8_9ACTN</name>
<evidence type="ECO:0000259" key="1">
    <source>
        <dbReference type="PROSITE" id="PS51384"/>
    </source>
</evidence>
<dbReference type="CDD" id="cd06193">
    <property type="entry name" value="siderophore_interacting"/>
    <property type="match status" value="1"/>
</dbReference>
<feature type="domain" description="FAD-binding FR-type" evidence="1">
    <location>
        <begin position="1"/>
        <end position="108"/>
    </location>
</feature>
<dbReference type="InterPro" id="IPR007037">
    <property type="entry name" value="SIP_rossman_dom"/>
</dbReference>
<dbReference type="Gene3D" id="3.40.50.80">
    <property type="entry name" value="Nucleotide-binding domain of ferredoxin-NADP reductase (FNR) module"/>
    <property type="match status" value="1"/>
</dbReference>
<organism evidence="2 3">
    <name type="scientific">Gordonia desulfuricans</name>
    <dbReference type="NCBI Taxonomy" id="89051"/>
    <lineage>
        <taxon>Bacteria</taxon>
        <taxon>Bacillati</taxon>
        <taxon>Actinomycetota</taxon>
        <taxon>Actinomycetes</taxon>
        <taxon>Mycobacteriales</taxon>
        <taxon>Gordoniaceae</taxon>
        <taxon>Gordonia</taxon>
    </lineage>
</organism>
<evidence type="ECO:0000313" key="2">
    <source>
        <dbReference type="EMBL" id="NDK90945.1"/>
    </source>
</evidence>
<dbReference type="PANTHER" id="PTHR30157">
    <property type="entry name" value="FERRIC REDUCTASE, NADPH-DEPENDENT"/>
    <property type="match status" value="1"/>
</dbReference>
<dbReference type="RefSeq" id="WP_059037735.1">
    <property type="nucleotide sequence ID" value="NZ_JAADZU010000051.1"/>
</dbReference>
<dbReference type="InterPro" id="IPR013113">
    <property type="entry name" value="SIP_FAD-bd"/>
</dbReference>
<comment type="caution">
    <text evidence="2">The sequence shown here is derived from an EMBL/GenBank/DDBJ whole genome shotgun (WGS) entry which is preliminary data.</text>
</comment>
<dbReference type="Pfam" id="PF04954">
    <property type="entry name" value="SIP"/>
    <property type="match status" value="1"/>
</dbReference>
<accession>A0A7K3LRP8</accession>
<sequence>MGPITATVAGTESISAHLRRLYFDVPDLSDLALPGTPDEAVGMYVPTPDGPNPTEGRNYSIRHVDHEARTLTVDVVLHEHGPVTEWAAGATAGDRVEMSHARGWFAPPAGTGWLLLATDLAGLPAAARIIEELRAQHDPVQILILAEVVDDADLAYLGQVAPAEVVPIIGSGNGVSPSRLGTAVTEVGLPDGPGYCWFAGEAAQSRIVRKHLRHQLHWPSNRYDAIGYWRFDGERWAQRFAQYGDELFAVYQNAIDAGRSEKQAAEEFDEALEKLGL</sequence>
<gene>
    <name evidence="2" type="ORF">GYA93_15330</name>
</gene>
<protein>
    <submittedName>
        <fullName evidence="2">Siderophore-interacting protein</fullName>
    </submittedName>
</protein>
<dbReference type="PROSITE" id="PS51384">
    <property type="entry name" value="FAD_FR"/>
    <property type="match status" value="1"/>
</dbReference>
<dbReference type="SUPFAM" id="SSF63380">
    <property type="entry name" value="Riboflavin synthase domain-like"/>
    <property type="match status" value="1"/>
</dbReference>
<dbReference type="Pfam" id="PF08021">
    <property type="entry name" value="FAD_binding_9"/>
    <property type="match status" value="1"/>
</dbReference>
<dbReference type="AlphaFoldDB" id="A0A7K3LRP8"/>
<evidence type="ECO:0000313" key="3">
    <source>
        <dbReference type="Proteomes" id="UP000466307"/>
    </source>
</evidence>
<dbReference type="InterPro" id="IPR017938">
    <property type="entry name" value="Riboflavin_synthase-like_b-brl"/>
</dbReference>
<dbReference type="InterPro" id="IPR039374">
    <property type="entry name" value="SIP_fam"/>
</dbReference>
<dbReference type="EMBL" id="JAADZU010000051">
    <property type="protein sequence ID" value="NDK90945.1"/>
    <property type="molecule type" value="Genomic_DNA"/>
</dbReference>
<keyword evidence="3" id="KW-1185">Reference proteome</keyword>
<proteinExistence type="predicted"/>
<dbReference type="InterPro" id="IPR039261">
    <property type="entry name" value="FNR_nucleotide-bd"/>
</dbReference>
<dbReference type="Proteomes" id="UP000466307">
    <property type="component" value="Unassembled WGS sequence"/>
</dbReference>
<reference evidence="2 3" key="1">
    <citation type="submission" date="2020-01" db="EMBL/GenBank/DDBJ databases">
        <title>Investigation of new actinobacteria for the biodesulphurisation of diesel fuel.</title>
        <authorList>
            <person name="Athi Narayanan S.M."/>
        </authorList>
    </citation>
    <scope>NUCLEOTIDE SEQUENCE [LARGE SCALE GENOMIC DNA]</scope>
    <source>
        <strain evidence="2 3">213E</strain>
    </source>
</reference>
<dbReference type="InterPro" id="IPR017927">
    <property type="entry name" value="FAD-bd_FR_type"/>
</dbReference>